<dbReference type="Proteomes" id="UP000277928">
    <property type="component" value="Unassembled WGS sequence"/>
</dbReference>
<keyword evidence="1" id="KW-0472">Membrane</keyword>
<accession>A0A3P7JM22</accession>
<keyword evidence="3" id="KW-1185">Reference proteome</keyword>
<dbReference type="EMBL" id="UYRX01001779">
    <property type="protein sequence ID" value="VDM92143.1"/>
    <property type="molecule type" value="Genomic_DNA"/>
</dbReference>
<evidence type="ECO:0000313" key="2">
    <source>
        <dbReference type="EMBL" id="VDM92143.1"/>
    </source>
</evidence>
<protein>
    <submittedName>
        <fullName evidence="2">Uncharacterized protein</fullName>
    </submittedName>
</protein>
<sequence>MMPEVGEEDEKQSVSYQAMYEGAPSQSKLTDTEFSTELRYWIVLALFICSLIIYRTFLPPLQCDTKFH</sequence>
<feature type="transmembrane region" description="Helical" evidence="1">
    <location>
        <begin position="38"/>
        <end position="58"/>
    </location>
</feature>
<keyword evidence="1" id="KW-0812">Transmembrane</keyword>
<evidence type="ECO:0000313" key="3">
    <source>
        <dbReference type="Proteomes" id="UP000277928"/>
    </source>
</evidence>
<proteinExistence type="predicted"/>
<evidence type="ECO:0000256" key="1">
    <source>
        <dbReference type="SAM" id="Phobius"/>
    </source>
</evidence>
<organism evidence="2 3">
    <name type="scientific">Litomosoides sigmodontis</name>
    <name type="common">Filarial nematode worm</name>
    <dbReference type="NCBI Taxonomy" id="42156"/>
    <lineage>
        <taxon>Eukaryota</taxon>
        <taxon>Metazoa</taxon>
        <taxon>Ecdysozoa</taxon>
        <taxon>Nematoda</taxon>
        <taxon>Chromadorea</taxon>
        <taxon>Rhabditida</taxon>
        <taxon>Spirurina</taxon>
        <taxon>Spiruromorpha</taxon>
        <taxon>Filarioidea</taxon>
        <taxon>Onchocercidae</taxon>
        <taxon>Litomosoides</taxon>
    </lineage>
</organism>
<dbReference type="AlphaFoldDB" id="A0A3P7JM22"/>
<reference evidence="2 3" key="1">
    <citation type="submission" date="2018-08" db="EMBL/GenBank/DDBJ databases">
        <authorList>
            <person name="Laetsch R D."/>
            <person name="Stevens L."/>
            <person name="Kumar S."/>
            <person name="Blaxter L. M."/>
        </authorList>
    </citation>
    <scope>NUCLEOTIDE SEQUENCE [LARGE SCALE GENOMIC DNA]</scope>
</reference>
<dbReference type="OMA" id="SKFHESM"/>
<keyword evidence="1" id="KW-1133">Transmembrane helix</keyword>
<dbReference type="OrthoDB" id="5870246at2759"/>
<name>A0A3P7JM22_LITSI</name>
<gene>
    <name evidence="2" type="ORF">NLS_LOCUS9654</name>
</gene>